<dbReference type="InterPro" id="IPR035896">
    <property type="entry name" value="AN1-like_Znf"/>
</dbReference>
<dbReference type="GO" id="GO:0008270">
    <property type="term" value="F:zinc ion binding"/>
    <property type="evidence" value="ECO:0007669"/>
    <property type="project" value="UniProtKB-KW"/>
</dbReference>
<evidence type="ECO:0000256" key="1">
    <source>
        <dbReference type="ARBA" id="ARBA00022723"/>
    </source>
</evidence>
<dbReference type="InterPro" id="IPR057357">
    <property type="entry name" value="Znf-C2H2_ZFAND2A/B"/>
</dbReference>
<sequence length="228" mass="24951">MSTDRDAQLLAIGKQCSHPSCLLVDFLPFKCQHCEEAFCQEHFTVSAHHCPKYDESKHNRVAPDCPFCHTPVAVRPNQDPNVRMEEHFNNECSVITGKTGKARTMPICARVNCKKVLFQPIQCNSCKDTFCPAHRFPADHNCTPVALTDAKPGMTNPFANINTKSLNTKASTAGAATIGAIKKTIATVPKPKPTTPAKTDPKVSPGSNPFSKTDRYVNSPAFFPSNHS</sequence>
<dbReference type="Pfam" id="PF25403">
    <property type="entry name" value="zf-C2H2_ZFAND2"/>
    <property type="match status" value="1"/>
</dbReference>
<dbReference type="EMBL" id="MU150256">
    <property type="protein sequence ID" value="KAF9464221.1"/>
    <property type="molecule type" value="Genomic_DNA"/>
</dbReference>
<proteinExistence type="predicted"/>
<accession>A0A9P5YAB5</accession>
<evidence type="ECO:0000259" key="7">
    <source>
        <dbReference type="PROSITE" id="PS51039"/>
    </source>
</evidence>
<dbReference type="AlphaFoldDB" id="A0A9P5YAB5"/>
<dbReference type="GO" id="GO:0005737">
    <property type="term" value="C:cytoplasm"/>
    <property type="evidence" value="ECO:0007669"/>
    <property type="project" value="TreeGrafter"/>
</dbReference>
<keyword evidence="3 5" id="KW-0863">Zinc-finger</keyword>
<keyword evidence="2" id="KW-0677">Repeat</keyword>
<evidence type="ECO:0000256" key="4">
    <source>
        <dbReference type="ARBA" id="ARBA00022833"/>
    </source>
</evidence>
<evidence type="ECO:0000256" key="6">
    <source>
        <dbReference type="SAM" id="MobiDB-lite"/>
    </source>
</evidence>
<evidence type="ECO:0000313" key="8">
    <source>
        <dbReference type="EMBL" id="KAF9464221.1"/>
    </source>
</evidence>
<gene>
    <name evidence="8" type="ORF">BDZ94DRAFT_1257299</name>
</gene>
<evidence type="ECO:0000256" key="3">
    <source>
        <dbReference type="ARBA" id="ARBA00022771"/>
    </source>
</evidence>
<reference evidence="8" key="1">
    <citation type="submission" date="2020-11" db="EMBL/GenBank/DDBJ databases">
        <authorList>
            <consortium name="DOE Joint Genome Institute"/>
            <person name="Ahrendt S."/>
            <person name="Riley R."/>
            <person name="Andreopoulos W."/>
            <person name="Labutti K."/>
            <person name="Pangilinan J."/>
            <person name="Ruiz-Duenas F.J."/>
            <person name="Barrasa J.M."/>
            <person name="Sanchez-Garcia M."/>
            <person name="Camarero S."/>
            <person name="Miyauchi S."/>
            <person name="Serrano A."/>
            <person name="Linde D."/>
            <person name="Babiker R."/>
            <person name="Drula E."/>
            <person name="Ayuso-Fernandez I."/>
            <person name="Pacheco R."/>
            <person name="Padilla G."/>
            <person name="Ferreira P."/>
            <person name="Barriuso J."/>
            <person name="Kellner H."/>
            <person name="Castanera R."/>
            <person name="Alfaro M."/>
            <person name="Ramirez L."/>
            <person name="Pisabarro A.G."/>
            <person name="Kuo A."/>
            <person name="Tritt A."/>
            <person name="Lipzen A."/>
            <person name="He G."/>
            <person name="Yan M."/>
            <person name="Ng V."/>
            <person name="Cullen D."/>
            <person name="Martin F."/>
            <person name="Rosso M.-N."/>
            <person name="Henrissat B."/>
            <person name="Hibbett D."/>
            <person name="Martinez A.T."/>
            <person name="Grigoriev I.V."/>
        </authorList>
    </citation>
    <scope>NUCLEOTIDE SEQUENCE</scope>
    <source>
        <strain evidence="8">CBS 247.69</strain>
    </source>
</reference>
<dbReference type="Gene3D" id="4.10.1110.10">
    <property type="entry name" value="AN1-like Zinc finger"/>
    <property type="match status" value="2"/>
</dbReference>
<protein>
    <recommendedName>
        <fullName evidence="7">AN1-type domain-containing protein</fullName>
    </recommendedName>
</protein>
<dbReference type="PANTHER" id="PTHR14677:SF40">
    <property type="entry name" value="CDC48-ASSOCIATED UBIQUITIN-LIKE_ZINC FINGER PROTEIN 1"/>
    <property type="match status" value="1"/>
</dbReference>
<keyword evidence="9" id="KW-1185">Reference proteome</keyword>
<keyword evidence="4" id="KW-0862">Zinc</keyword>
<feature type="region of interest" description="Disordered" evidence="6">
    <location>
        <begin position="187"/>
        <end position="228"/>
    </location>
</feature>
<dbReference type="PANTHER" id="PTHR14677">
    <property type="entry name" value="ARSENITE INDUCUBLE RNA ASSOCIATED PROTEIN AIP-1-RELATED"/>
    <property type="match status" value="1"/>
</dbReference>
<dbReference type="SUPFAM" id="SSF118310">
    <property type="entry name" value="AN1-like Zinc finger"/>
    <property type="match status" value="2"/>
</dbReference>
<keyword evidence="1" id="KW-0479">Metal-binding</keyword>
<name>A0A9P5YAB5_9AGAR</name>
<dbReference type="PROSITE" id="PS51039">
    <property type="entry name" value="ZF_AN1"/>
    <property type="match status" value="1"/>
</dbReference>
<dbReference type="SMART" id="SM00154">
    <property type="entry name" value="ZnF_AN1"/>
    <property type="match status" value="2"/>
</dbReference>
<feature type="domain" description="AN1-type" evidence="7">
    <location>
        <begin position="10"/>
        <end position="58"/>
    </location>
</feature>
<dbReference type="Pfam" id="PF01428">
    <property type="entry name" value="zf-AN1"/>
    <property type="match status" value="2"/>
</dbReference>
<organism evidence="8 9">
    <name type="scientific">Collybia nuda</name>
    <dbReference type="NCBI Taxonomy" id="64659"/>
    <lineage>
        <taxon>Eukaryota</taxon>
        <taxon>Fungi</taxon>
        <taxon>Dikarya</taxon>
        <taxon>Basidiomycota</taxon>
        <taxon>Agaricomycotina</taxon>
        <taxon>Agaricomycetes</taxon>
        <taxon>Agaricomycetidae</taxon>
        <taxon>Agaricales</taxon>
        <taxon>Tricholomatineae</taxon>
        <taxon>Clitocybaceae</taxon>
        <taxon>Collybia</taxon>
    </lineage>
</organism>
<evidence type="ECO:0000256" key="5">
    <source>
        <dbReference type="PROSITE-ProRule" id="PRU00449"/>
    </source>
</evidence>
<comment type="caution">
    <text evidence="8">The sequence shown here is derived from an EMBL/GenBank/DDBJ whole genome shotgun (WGS) entry which is preliminary data.</text>
</comment>
<evidence type="ECO:0000313" key="9">
    <source>
        <dbReference type="Proteomes" id="UP000807353"/>
    </source>
</evidence>
<dbReference type="InterPro" id="IPR000058">
    <property type="entry name" value="Znf_AN1"/>
</dbReference>
<dbReference type="OrthoDB" id="431929at2759"/>
<dbReference type="Proteomes" id="UP000807353">
    <property type="component" value="Unassembled WGS sequence"/>
</dbReference>
<evidence type="ECO:0000256" key="2">
    <source>
        <dbReference type="ARBA" id="ARBA00022737"/>
    </source>
</evidence>